<dbReference type="KEGG" id="hdn:Hden_2543"/>
<dbReference type="OrthoDB" id="7933758at2"/>
<dbReference type="HOGENOM" id="CLU_189216_1_0_5"/>
<dbReference type="RefSeq" id="WP_013216498.1">
    <property type="nucleotide sequence ID" value="NC_014313.1"/>
</dbReference>
<protein>
    <submittedName>
        <fullName evidence="1">Uncharacterized protein</fullName>
    </submittedName>
</protein>
<dbReference type="EMBL" id="CP002083">
    <property type="protein sequence ID" value="ADJ24339.1"/>
    <property type="molecule type" value="Genomic_DNA"/>
</dbReference>
<proteinExistence type="predicted"/>
<evidence type="ECO:0000313" key="2">
    <source>
        <dbReference type="Proteomes" id="UP000002033"/>
    </source>
</evidence>
<accession>D8JSP5</accession>
<organism evidence="1 2">
    <name type="scientific">Hyphomicrobium denitrificans (strain ATCC 51888 / DSM 1869 / NCIMB 11706 / TK 0415)</name>
    <dbReference type="NCBI Taxonomy" id="582899"/>
    <lineage>
        <taxon>Bacteria</taxon>
        <taxon>Pseudomonadati</taxon>
        <taxon>Pseudomonadota</taxon>
        <taxon>Alphaproteobacteria</taxon>
        <taxon>Hyphomicrobiales</taxon>
        <taxon>Hyphomicrobiaceae</taxon>
        <taxon>Hyphomicrobium</taxon>
    </lineage>
</organism>
<dbReference type="AlphaFoldDB" id="D8JSP5"/>
<sequence>MDAVEIQAHARQLYEAHGAKALAEAAHRVREFEERGDKRLVDDWRRIQSALQLMRGPHVS</sequence>
<name>D8JSP5_HYPDA</name>
<gene>
    <name evidence="1" type="ordered locus">Hden_2543</name>
</gene>
<keyword evidence="2" id="KW-1185">Reference proteome</keyword>
<dbReference type="Proteomes" id="UP000002033">
    <property type="component" value="Chromosome"/>
</dbReference>
<evidence type="ECO:0000313" key="1">
    <source>
        <dbReference type="EMBL" id="ADJ24339.1"/>
    </source>
</evidence>
<reference evidence="2" key="1">
    <citation type="journal article" date="2011" name="J. Bacteriol.">
        <title>Genome sequences of eight morphologically diverse alphaproteobacteria.</title>
        <authorList>
            <consortium name="US DOE Joint Genome Institute"/>
            <person name="Brown P.J."/>
            <person name="Kysela D.T."/>
            <person name="Buechlein A."/>
            <person name="Hemmerich C."/>
            <person name="Brun Y.V."/>
        </authorList>
    </citation>
    <scope>NUCLEOTIDE SEQUENCE [LARGE SCALE GENOMIC DNA]</scope>
    <source>
        <strain evidence="2">ATCC 51888 / DSM 1869 / NCIB 11706 / TK 0415</strain>
    </source>
</reference>